<dbReference type="PANTHER" id="PTHR42760">
    <property type="entry name" value="SHORT-CHAIN DEHYDROGENASES/REDUCTASES FAMILY MEMBER"/>
    <property type="match status" value="1"/>
</dbReference>
<name>A0A512ANJ9_9SPHN</name>
<evidence type="ECO:0000256" key="2">
    <source>
        <dbReference type="ARBA" id="ARBA00023002"/>
    </source>
</evidence>
<dbReference type="FunFam" id="3.40.50.720:FF:000084">
    <property type="entry name" value="Short-chain dehydrogenase reductase"/>
    <property type="match status" value="1"/>
</dbReference>
<comment type="caution">
    <text evidence="3">The sequence shown here is derived from an EMBL/GenBank/DDBJ whole genome shotgun (WGS) entry which is preliminary data.</text>
</comment>
<dbReference type="NCBIfam" id="NF005559">
    <property type="entry name" value="PRK07231.1"/>
    <property type="match status" value="1"/>
</dbReference>
<protein>
    <submittedName>
        <fullName evidence="3">Dehydrogenase</fullName>
    </submittedName>
</protein>
<dbReference type="PRINTS" id="PR00081">
    <property type="entry name" value="GDHRDH"/>
</dbReference>
<dbReference type="PROSITE" id="PS00061">
    <property type="entry name" value="ADH_SHORT"/>
    <property type="match status" value="1"/>
</dbReference>
<dbReference type="PRINTS" id="PR00080">
    <property type="entry name" value="SDRFAMILY"/>
</dbReference>
<dbReference type="Gene3D" id="3.40.50.720">
    <property type="entry name" value="NAD(P)-binding Rossmann-like Domain"/>
    <property type="match status" value="1"/>
</dbReference>
<dbReference type="EMBL" id="BJYR01000020">
    <property type="protein sequence ID" value="GEO01278.1"/>
    <property type="molecule type" value="Genomic_DNA"/>
</dbReference>
<dbReference type="RefSeq" id="WP_147160597.1">
    <property type="nucleotide sequence ID" value="NZ_BJYR01000020.1"/>
</dbReference>
<keyword evidence="4" id="KW-1185">Reference proteome</keyword>
<evidence type="ECO:0000313" key="4">
    <source>
        <dbReference type="Proteomes" id="UP000321464"/>
    </source>
</evidence>
<keyword evidence="2" id="KW-0560">Oxidoreductase</keyword>
<dbReference type="SUPFAM" id="SSF51735">
    <property type="entry name" value="NAD(P)-binding Rossmann-fold domains"/>
    <property type="match status" value="1"/>
</dbReference>
<evidence type="ECO:0000256" key="1">
    <source>
        <dbReference type="ARBA" id="ARBA00006484"/>
    </source>
</evidence>
<dbReference type="InterPro" id="IPR020904">
    <property type="entry name" value="Sc_DH/Rdtase_CS"/>
</dbReference>
<sequence length="267" mass="27729">MQRLEGRVALVTGALRGIGLSAVERLLAEGASVVLTDLADPAAAEVSDVLGRLGPAAHYLRVNVAQEADWQAAAASVRAEHGRLDVLVANAGTDCTSRVEEIALADWHRVMAVNVDGLFLGVKHCAPLMEETGKTTRGGSSVIAISSIMGIVGIADASAYNTSKGAVRLFCKAVAVEFAQKRMPIRVNSVHPGFVRTHLLEQGMAGWVKKGMGESVEALMAGLGASTPMGRIADPSEIAPAVAFLASDDASYITGAELVVDGGWTAQ</sequence>
<evidence type="ECO:0000313" key="3">
    <source>
        <dbReference type="EMBL" id="GEO01278.1"/>
    </source>
</evidence>
<proteinExistence type="inferred from homology"/>
<dbReference type="Proteomes" id="UP000321464">
    <property type="component" value="Unassembled WGS sequence"/>
</dbReference>
<dbReference type="InterPro" id="IPR036291">
    <property type="entry name" value="NAD(P)-bd_dom_sf"/>
</dbReference>
<dbReference type="PANTHER" id="PTHR42760:SF133">
    <property type="entry name" value="3-OXOACYL-[ACYL-CARRIER-PROTEIN] REDUCTASE"/>
    <property type="match status" value="1"/>
</dbReference>
<dbReference type="Pfam" id="PF13561">
    <property type="entry name" value="adh_short_C2"/>
    <property type="match status" value="1"/>
</dbReference>
<dbReference type="AlphaFoldDB" id="A0A512ANJ9"/>
<reference evidence="3 4" key="1">
    <citation type="submission" date="2019-07" db="EMBL/GenBank/DDBJ databases">
        <title>Whole genome shotgun sequence of Novosphingobium sediminis NBRC 106119.</title>
        <authorList>
            <person name="Hosoyama A."/>
            <person name="Uohara A."/>
            <person name="Ohji S."/>
            <person name="Ichikawa N."/>
        </authorList>
    </citation>
    <scope>NUCLEOTIDE SEQUENCE [LARGE SCALE GENOMIC DNA]</scope>
    <source>
        <strain evidence="3 4">NBRC 106119</strain>
    </source>
</reference>
<comment type="similarity">
    <text evidence="1">Belongs to the short-chain dehydrogenases/reductases (SDR) family.</text>
</comment>
<dbReference type="InterPro" id="IPR002347">
    <property type="entry name" value="SDR_fam"/>
</dbReference>
<dbReference type="GO" id="GO:0016616">
    <property type="term" value="F:oxidoreductase activity, acting on the CH-OH group of donors, NAD or NADP as acceptor"/>
    <property type="evidence" value="ECO:0007669"/>
    <property type="project" value="TreeGrafter"/>
</dbReference>
<dbReference type="OrthoDB" id="5457012at2"/>
<gene>
    <name evidence="3" type="ORF">NSE01_31100</name>
</gene>
<organism evidence="3 4">
    <name type="scientific">Novosphingobium sediminis</name>
    <dbReference type="NCBI Taxonomy" id="707214"/>
    <lineage>
        <taxon>Bacteria</taxon>
        <taxon>Pseudomonadati</taxon>
        <taxon>Pseudomonadota</taxon>
        <taxon>Alphaproteobacteria</taxon>
        <taxon>Sphingomonadales</taxon>
        <taxon>Sphingomonadaceae</taxon>
        <taxon>Novosphingobium</taxon>
    </lineage>
</organism>
<accession>A0A512ANJ9</accession>